<gene>
    <name evidence="1" type="ORF">PAAG_05854</name>
</gene>
<reference evidence="1 2" key="1">
    <citation type="journal article" date="2011" name="PLoS Genet.">
        <title>Comparative genomic analysis of human fungal pathogens causing paracoccidioidomycosis.</title>
        <authorList>
            <person name="Desjardins C.A."/>
            <person name="Champion M.D."/>
            <person name="Holder J.W."/>
            <person name="Muszewska A."/>
            <person name="Goldberg J."/>
            <person name="Bailao A.M."/>
            <person name="Brigido M.M."/>
            <person name="Ferreira M.E."/>
            <person name="Garcia A.M."/>
            <person name="Grynberg M."/>
            <person name="Gujja S."/>
            <person name="Heiman D.I."/>
            <person name="Henn M.R."/>
            <person name="Kodira C.D."/>
            <person name="Leon-Narvaez H."/>
            <person name="Longo L.V."/>
            <person name="Ma L.J."/>
            <person name="Malavazi I."/>
            <person name="Matsuo A.L."/>
            <person name="Morais F.V."/>
            <person name="Pereira M."/>
            <person name="Rodriguez-Brito S."/>
            <person name="Sakthikumar S."/>
            <person name="Salem-Izacc S.M."/>
            <person name="Sykes S.M."/>
            <person name="Teixeira M.M."/>
            <person name="Vallejo M.C."/>
            <person name="Walter M.E."/>
            <person name="Yandava C."/>
            <person name="Young S."/>
            <person name="Zeng Q."/>
            <person name="Zucker J."/>
            <person name="Felipe M.S."/>
            <person name="Goldman G.H."/>
            <person name="Haas B.J."/>
            <person name="McEwen J.G."/>
            <person name="Nino-Vega G."/>
            <person name="Puccia R."/>
            <person name="San-Blas G."/>
            <person name="Soares C.M."/>
            <person name="Birren B.W."/>
            <person name="Cuomo C.A."/>
        </authorList>
    </citation>
    <scope>NUCLEOTIDE SEQUENCE [LARGE SCALE GENOMIC DNA]</scope>
    <source>
        <strain evidence="2">ATCC MYA-826 / Pb01</strain>
    </source>
</reference>
<dbReference type="GeneID" id="9095470"/>
<keyword evidence="2" id="KW-1185">Reference proteome</keyword>
<dbReference type="STRING" id="502779.C1H513"/>
<dbReference type="Proteomes" id="UP000002059">
    <property type="component" value="Partially assembled WGS sequence"/>
</dbReference>
<accession>C1H513</accession>
<dbReference type="AlphaFoldDB" id="C1H513"/>
<organism evidence="1 2">
    <name type="scientific">Paracoccidioides lutzii (strain ATCC MYA-826 / Pb01)</name>
    <name type="common">Paracoccidioides brasiliensis</name>
    <dbReference type="NCBI Taxonomy" id="502779"/>
    <lineage>
        <taxon>Eukaryota</taxon>
        <taxon>Fungi</taxon>
        <taxon>Dikarya</taxon>
        <taxon>Ascomycota</taxon>
        <taxon>Pezizomycotina</taxon>
        <taxon>Eurotiomycetes</taxon>
        <taxon>Eurotiomycetidae</taxon>
        <taxon>Onygenales</taxon>
        <taxon>Ajellomycetaceae</taxon>
        <taxon>Paracoccidioides</taxon>
    </lineage>
</organism>
<dbReference type="EMBL" id="KN294007">
    <property type="protein sequence ID" value="EEH34807.2"/>
    <property type="molecule type" value="Genomic_DNA"/>
</dbReference>
<proteinExistence type="predicted"/>
<evidence type="ECO:0000313" key="2">
    <source>
        <dbReference type="Proteomes" id="UP000002059"/>
    </source>
</evidence>
<dbReference type="OrthoDB" id="2414723at2759"/>
<dbReference type="HOGENOM" id="CLU_871848_0_0_1"/>
<sequence length="319" mass="35859">MLVKPRESVPKLCSETKAESFPKDNRIQAVILTSADLRATINPQIGWIKTPTSGGWSKCPTLRASCIIQSKFLLGTSPSPEKLRPSTVTPEATAICNRMTSLIDCKGRPNYENDSIRPGPVTSKKTALSISKETLTFSTTLFEYLRRGTFPLDFNTTRGHNNYGLYARLRHEAKYFQGPHLFTFLEDQCFQKCVTWEITNEIYDCQTMGSSPHRGKPELCGRQCKNVLAYNGHGNDIHTISEYVIVKRKLKFNLEWMSDDGCHRQEFINHLQEKKAYDESGSSCAASGSEGNLELDVNATPLNHHPGERPILNIQVTKT</sequence>
<dbReference type="VEuPathDB" id="FungiDB:PAAG_05854"/>
<protein>
    <submittedName>
        <fullName evidence="1">Uncharacterized protein</fullName>
    </submittedName>
</protein>
<evidence type="ECO:0000313" key="1">
    <source>
        <dbReference type="EMBL" id="EEH34807.2"/>
    </source>
</evidence>
<dbReference type="RefSeq" id="XP_015699926.1">
    <property type="nucleotide sequence ID" value="XM_015845700.1"/>
</dbReference>
<dbReference type="KEGG" id="pbl:PAAG_05854"/>
<name>C1H513_PARBA</name>